<dbReference type="AlphaFoldDB" id="Q4RK12"/>
<evidence type="ECO:0000313" key="2">
    <source>
        <dbReference type="EMBL" id="CAG11270.1"/>
    </source>
</evidence>
<evidence type="ECO:0000256" key="1">
    <source>
        <dbReference type="SAM" id="MobiDB-lite"/>
    </source>
</evidence>
<dbReference type="KEGG" id="tng:GSTEN00033188G001"/>
<feature type="region of interest" description="Disordered" evidence="1">
    <location>
        <begin position="1"/>
        <end position="48"/>
    </location>
</feature>
<feature type="compositionally biased region" description="Polar residues" evidence="1">
    <location>
        <begin position="23"/>
        <end position="37"/>
    </location>
</feature>
<gene>
    <name evidence="2" type="ORF">GSTENG00033188001</name>
</gene>
<protein>
    <submittedName>
        <fullName evidence="2">(spotted green pufferfish) hypothetical protein</fullName>
    </submittedName>
</protein>
<dbReference type="EMBL" id="CAAE01015033">
    <property type="protein sequence ID" value="CAG11270.1"/>
    <property type="molecule type" value="Genomic_DNA"/>
</dbReference>
<sequence>WKEVLSASYSSSTSGNWSWDASDQSGALHTVPTSVQRHQQELPALVPG</sequence>
<reference evidence="2" key="2">
    <citation type="submission" date="2004-02" db="EMBL/GenBank/DDBJ databases">
        <authorList>
            <consortium name="Genoscope"/>
            <consortium name="Whitehead Institute Centre for Genome Research"/>
        </authorList>
    </citation>
    <scope>NUCLEOTIDE SEQUENCE</scope>
</reference>
<feature type="non-terminal residue" evidence="2">
    <location>
        <position position="1"/>
    </location>
</feature>
<accession>Q4RK12</accession>
<feature type="compositionally biased region" description="Low complexity" evidence="1">
    <location>
        <begin position="1"/>
        <end position="22"/>
    </location>
</feature>
<organism evidence="2">
    <name type="scientific">Tetraodon nigroviridis</name>
    <name type="common">Spotted green pufferfish</name>
    <name type="synonym">Chelonodon nigroviridis</name>
    <dbReference type="NCBI Taxonomy" id="99883"/>
    <lineage>
        <taxon>Eukaryota</taxon>
        <taxon>Metazoa</taxon>
        <taxon>Chordata</taxon>
        <taxon>Craniata</taxon>
        <taxon>Vertebrata</taxon>
        <taxon>Euteleostomi</taxon>
        <taxon>Actinopterygii</taxon>
        <taxon>Neopterygii</taxon>
        <taxon>Teleostei</taxon>
        <taxon>Neoteleostei</taxon>
        <taxon>Acanthomorphata</taxon>
        <taxon>Eupercaria</taxon>
        <taxon>Tetraodontiformes</taxon>
        <taxon>Tetradontoidea</taxon>
        <taxon>Tetraodontidae</taxon>
        <taxon>Tetraodon</taxon>
    </lineage>
</organism>
<name>Q4RK12_TETNG</name>
<proteinExistence type="predicted"/>
<reference evidence="2" key="1">
    <citation type="journal article" date="2004" name="Nature">
        <title>Genome duplication in the teleost fish Tetraodon nigroviridis reveals the early vertebrate proto-karyotype.</title>
        <authorList>
            <person name="Jaillon O."/>
            <person name="Aury J.-M."/>
            <person name="Brunet F."/>
            <person name="Petit J.-L."/>
            <person name="Stange-Thomann N."/>
            <person name="Mauceli E."/>
            <person name="Bouneau L."/>
            <person name="Fischer C."/>
            <person name="Ozouf-Costaz C."/>
            <person name="Bernot A."/>
            <person name="Nicaud S."/>
            <person name="Jaffe D."/>
            <person name="Fisher S."/>
            <person name="Lutfalla G."/>
            <person name="Dossat C."/>
            <person name="Segurens B."/>
            <person name="Dasilva C."/>
            <person name="Salanoubat M."/>
            <person name="Levy M."/>
            <person name="Boudet N."/>
            <person name="Castellano S."/>
            <person name="Anthouard V."/>
            <person name="Jubin C."/>
            <person name="Castelli V."/>
            <person name="Katinka M."/>
            <person name="Vacherie B."/>
            <person name="Biemont C."/>
            <person name="Skalli Z."/>
            <person name="Cattolico L."/>
            <person name="Poulain J."/>
            <person name="De Berardinis V."/>
            <person name="Cruaud C."/>
            <person name="Duprat S."/>
            <person name="Brottier P."/>
            <person name="Coutanceau J.-P."/>
            <person name="Gouzy J."/>
            <person name="Parra G."/>
            <person name="Lardier G."/>
            <person name="Chapple C."/>
            <person name="McKernan K.J."/>
            <person name="McEwan P."/>
            <person name="Bosak S."/>
            <person name="Kellis M."/>
            <person name="Volff J.-N."/>
            <person name="Guigo R."/>
            <person name="Zody M.C."/>
            <person name="Mesirov J."/>
            <person name="Lindblad-Toh K."/>
            <person name="Birren B."/>
            <person name="Nusbaum C."/>
            <person name="Kahn D."/>
            <person name="Robinson-Rechavi M."/>
            <person name="Laudet V."/>
            <person name="Schachter V."/>
            <person name="Quetier F."/>
            <person name="Saurin W."/>
            <person name="Scarpelli C."/>
            <person name="Wincker P."/>
            <person name="Lander E.S."/>
            <person name="Weissenbach J."/>
            <person name="Roest Crollius H."/>
        </authorList>
    </citation>
    <scope>NUCLEOTIDE SEQUENCE [LARGE SCALE GENOMIC DNA]</scope>
</reference>
<comment type="caution">
    <text evidence="2">The sequence shown here is derived from an EMBL/GenBank/DDBJ whole genome shotgun (WGS) entry which is preliminary data.</text>
</comment>